<accession>A0A3M7QG14</accession>
<dbReference type="PANTHER" id="PTHR10404:SF77">
    <property type="entry name" value="GLUTAMATE CARBOXYPEPTIDASE 2 HOMOLOG"/>
    <property type="match status" value="1"/>
</dbReference>
<keyword evidence="4" id="KW-1185">Reference proteome</keyword>
<comment type="caution">
    <text evidence="3">The sequence shown here is derived from an EMBL/GenBank/DDBJ whole genome shotgun (WGS) entry which is preliminary data.</text>
</comment>
<evidence type="ECO:0000313" key="4">
    <source>
        <dbReference type="Proteomes" id="UP000276133"/>
    </source>
</evidence>
<dbReference type="SUPFAM" id="SSF52025">
    <property type="entry name" value="PA domain"/>
    <property type="match status" value="1"/>
</dbReference>
<dbReference type="PANTHER" id="PTHR10404">
    <property type="entry name" value="N-ACETYLATED-ALPHA-LINKED ACIDIC DIPEPTIDASE"/>
    <property type="match status" value="1"/>
</dbReference>
<protein>
    <submittedName>
        <fullName evidence="3">N-acetylated-alpha-linked acidic dipeptidase</fullName>
    </submittedName>
</protein>
<sequence>MFSSVESTCAESSHSNFRRSYVVPAMTKRTFASTSSALLVISSYTPFNSRSRTCIWEKNESVVATKALVRIDDGNILVKQKLQFSFRRIHSSFISLRMYQKLSDAYRNVRTISKYRSNGKIQITLISACALVLFLFGYLIAFAVHSHNHRNNFVPINDQSLEKDYRDYLISSIDRENIKSHLKFLTSFAHLAGTDGGKKSADYVYQTWKDQGLDDVQMIDYDVYLDVPNEEKLNKIEIVEQDGTKKLRNSITKPFLAYSQNGSVTASKLFYLNYCDRQDFEVIASKNISLNDSIVMCRYGWSFRANKVLNAQKYGAKGLILFDDPLRSSPKQAQNEVYPNGQFLPENGTQRGTLYMHDGDPLTPNYPSNNYTHRLREEQTGLPKIVCQVIGFRLARELFNIMDDHIPVPEFWNGELNVSYSIGGILKEKKQQN</sequence>
<proteinExistence type="predicted"/>
<name>A0A3M7QG14_BRAPC</name>
<keyword evidence="1" id="KW-1133">Transmembrane helix</keyword>
<feature type="domain" description="PA" evidence="2">
    <location>
        <begin position="275"/>
        <end position="349"/>
    </location>
</feature>
<organism evidence="3 4">
    <name type="scientific">Brachionus plicatilis</name>
    <name type="common">Marine rotifer</name>
    <name type="synonym">Brachionus muelleri</name>
    <dbReference type="NCBI Taxonomy" id="10195"/>
    <lineage>
        <taxon>Eukaryota</taxon>
        <taxon>Metazoa</taxon>
        <taxon>Spiralia</taxon>
        <taxon>Gnathifera</taxon>
        <taxon>Rotifera</taxon>
        <taxon>Eurotatoria</taxon>
        <taxon>Monogononta</taxon>
        <taxon>Pseudotrocha</taxon>
        <taxon>Ploima</taxon>
        <taxon>Brachionidae</taxon>
        <taxon>Brachionus</taxon>
    </lineage>
</organism>
<dbReference type="SUPFAM" id="SSF53187">
    <property type="entry name" value="Zn-dependent exopeptidases"/>
    <property type="match status" value="1"/>
</dbReference>
<dbReference type="Gene3D" id="3.50.30.30">
    <property type="match status" value="1"/>
</dbReference>
<dbReference type="InterPro" id="IPR046450">
    <property type="entry name" value="PA_dom_sf"/>
</dbReference>
<dbReference type="EMBL" id="REGN01006305">
    <property type="protein sequence ID" value="RNA10104.1"/>
    <property type="molecule type" value="Genomic_DNA"/>
</dbReference>
<evidence type="ECO:0000259" key="2">
    <source>
        <dbReference type="Pfam" id="PF02225"/>
    </source>
</evidence>
<dbReference type="STRING" id="10195.A0A3M7QG14"/>
<dbReference type="Pfam" id="PF02225">
    <property type="entry name" value="PA"/>
    <property type="match status" value="1"/>
</dbReference>
<feature type="transmembrane region" description="Helical" evidence="1">
    <location>
        <begin position="123"/>
        <end position="144"/>
    </location>
</feature>
<dbReference type="Proteomes" id="UP000276133">
    <property type="component" value="Unassembled WGS sequence"/>
</dbReference>
<keyword evidence="1" id="KW-0472">Membrane</keyword>
<gene>
    <name evidence="3" type="ORF">BpHYR1_042156</name>
</gene>
<evidence type="ECO:0000256" key="1">
    <source>
        <dbReference type="SAM" id="Phobius"/>
    </source>
</evidence>
<dbReference type="AlphaFoldDB" id="A0A3M7QG14"/>
<dbReference type="GO" id="GO:0004180">
    <property type="term" value="F:carboxypeptidase activity"/>
    <property type="evidence" value="ECO:0007669"/>
    <property type="project" value="TreeGrafter"/>
</dbReference>
<keyword evidence="1" id="KW-0812">Transmembrane</keyword>
<evidence type="ECO:0000313" key="3">
    <source>
        <dbReference type="EMBL" id="RNA10104.1"/>
    </source>
</evidence>
<reference evidence="3 4" key="1">
    <citation type="journal article" date="2018" name="Sci. Rep.">
        <title>Genomic signatures of local adaptation to the degree of environmental predictability in rotifers.</title>
        <authorList>
            <person name="Franch-Gras L."/>
            <person name="Hahn C."/>
            <person name="Garcia-Roger E.M."/>
            <person name="Carmona M.J."/>
            <person name="Serra M."/>
            <person name="Gomez A."/>
        </authorList>
    </citation>
    <scope>NUCLEOTIDE SEQUENCE [LARGE SCALE GENOMIC DNA]</scope>
    <source>
        <strain evidence="3">HYR1</strain>
    </source>
</reference>
<dbReference type="InterPro" id="IPR039373">
    <property type="entry name" value="Peptidase_M28B"/>
</dbReference>
<dbReference type="OrthoDB" id="5841748at2759"/>
<dbReference type="InterPro" id="IPR003137">
    <property type="entry name" value="PA_domain"/>
</dbReference>